<protein>
    <recommendedName>
        <fullName evidence="2">Retrovirus-related Pol polyprotein from transposon TNT 1-94</fullName>
    </recommendedName>
</protein>
<proteinExistence type="predicted"/>
<accession>A0A699IDF4</accession>
<evidence type="ECO:0008006" key="2">
    <source>
        <dbReference type="Google" id="ProtNLM"/>
    </source>
</evidence>
<comment type="caution">
    <text evidence="1">The sequence shown here is derived from an EMBL/GenBank/DDBJ whole genome shotgun (WGS) entry which is preliminary data.</text>
</comment>
<gene>
    <name evidence="1" type="ORF">Tci_515109</name>
</gene>
<sequence length="95" mass="11112">MSLKLQPPVLLIIKKPPGWHSDYVIESNVTYCLLIEEGARDTSFWKEAMQEEIEALHKNKTWKLYRARLVVKGYAQKEEIDFNEIFSPVVQMTTV</sequence>
<dbReference type="EMBL" id="BKCJ010278091">
    <property type="protein sequence ID" value="GEZ43136.1"/>
    <property type="molecule type" value="Genomic_DNA"/>
</dbReference>
<name>A0A699IDF4_TANCI</name>
<organism evidence="1">
    <name type="scientific">Tanacetum cinerariifolium</name>
    <name type="common">Dalmatian daisy</name>
    <name type="synonym">Chrysanthemum cinerariifolium</name>
    <dbReference type="NCBI Taxonomy" id="118510"/>
    <lineage>
        <taxon>Eukaryota</taxon>
        <taxon>Viridiplantae</taxon>
        <taxon>Streptophyta</taxon>
        <taxon>Embryophyta</taxon>
        <taxon>Tracheophyta</taxon>
        <taxon>Spermatophyta</taxon>
        <taxon>Magnoliopsida</taxon>
        <taxon>eudicotyledons</taxon>
        <taxon>Gunneridae</taxon>
        <taxon>Pentapetalae</taxon>
        <taxon>asterids</taxon>
        <taxon>campanulids</taxon>
        <taxon>Asterales</taxon>
        <taxon>Asteraceae</taxon>
        <taxon>Asteroideae</taxon>
        <taxon>Anthemideae</taxon>
        <taxon>Anthemidinae</taxon>
        <taxon>Tanacetum</taxon>
    </lineage>
</organism>
<evidence type="ECO:0000313" key="1">
    <source>
        <dbReference type="EMBL" id="GEZ43136.1"/>
    </source>
</evidence>
<reference evidence="1" key="1">
    <citation type="journal article" date="2019" name="Sci. Rep.">
        <title>Draft genome of Tanacetum cinerariifolium, the natural source of mosquito coil.</title>
        <authorList>
            <person name="Yamashiro T."/>
            <person name="Shiraishi A."/>
            <person name="Satake H."/>
            <person name="Nakayama K."/>
        </authorList>
    </citation>
    <scope>NUCLEOTIDE SEQUENCE</scope>
</reference>
<dbReference type="AlphaFoldDB" id="A0A699IDF4"/>